<organism evidence="1 2">
    <name type="scientific">Thiocapsa imhoffii</name>
    <dbReference type="NCBI Taxonomy" id="382777"/>
    <lineage>
        <taxon>Bacteria</taxon>
        <taxon>Pseudomonadati</taxon>
        <taxon>Pseudomonadota</taxon>
        <taxon>Gammaproteobacteria</taxon>
        <taxon>Chromatiales</taxon>
        <taxon>Chromatiaceae</taxon>
        <taxon>Thiocapsa</taxon>
    </lineage>
</organism>
<evidence type="ECO:0000313" key="2">
    <source>
        <dbReference type="Proteomes" id="UP001138802"/>
    </source>
</evidence>
<dbReference type="EMBL" id="NRSD01000003">
    <property type="protein sequence ID" value="MBK1644021.1"/>
    <property type="molecule type" value="Genomic_DNA"/>
</dbReference>
<reference evidence="1 2" key="1">
    <citation type="journal article" date="2020" name="Microorganisms">
        <title>Osmotic Adaptation and Compatible Solute Biosynthesis of Phototrophic Bacteria as Revealed from Genome Analyses.</title>
        <authorList>
            <person name="Imhoff J.F."/>
            <person name="Rahn T."/>
            <person name="Kunzel S."/>
            <person name="Keller A."/>
            <person name="Neulinger S.C."/>
        </authorList>
    </citation>
    <scope>NUCLEOTIDE SEQUENCE [LARGE SCALE GENOMIC DNA]</scope>
    <source>
        <strain evidence="1 2">DSM 21303</strain>
    </source>
</reference>
<dbReference type="RefSeq" id="WP_200386821.1">
    <property type="nucleotide sequence ID" value="NZ_NRSD01000003.1"/>
</dbReference>
<gene>
    <name evidence="1" type="ORF">CKO25_04995</name>
</gene>
<proteinExistence type="predicted"/>
<keyword evidence="2" id="KW-1185">Reference proteome</keyword>
<dbReference type="AlphaFoldDB" id="A0A9X0WGD2"/>
<name>A0A9X0WGD2_9GAMM</name>
<comment type="caution">
    <text evidence="1">The sequence shown here is derived from an EMBL/GenBank/DDBJ whole genome shotgun (WGS) entry which is preliminary data.</text>
</comment>
<sequence length="443" mass="49272">MRSDPFAALAPPGFEHLAVAWNQLRTGAPPLAYALNPREAHARDPRQRFARRTIAEIACETDRLALIDKVSPHSLYDLMVSEISEPPKATPTSVHPATGRLLWGLGCDFVRFVSTPAIMRRFELDAGELHLVINSDPHTQDRPSVQAAKQFHLHLLYWPGTALSALDTAQSLGEMSDRWLRRQALDPLSFLGAEVIHDSLQGFALELAGARLEPPDHQAVLAGTRPLGCLITLPGWAVLEDPAFESLVRRLHQHCDRLAADLLEIFTGRREVPLPWHRHPLRPIAEVEQALADYPLSRPARAGLVALARVLRNLPDAGAARLARIGARRQVSLMTLNQPCYVLNLHAPVRNRLDIPLVEAPQVHLTLQAKLFSGIGGAGLLTLAGIPSVRVIRGERRISAHDWQRRARFQRDFARFAREQRGRIEGVCFGPLRRFAGLTNGWI</sequence>
<dbReference type="Proteomes" id="UP001138802">
    <property type="component" value="Unassembled WGS sequence"/>
</dbReference>
<protein>
    <submittedName>
        <fullName evidence="1">Uncharacterized protein</fullName>
    </submittedName>
</protein>
<evidence type="ECO:0000313" key="1">
    <source>
        <dbReference type="EMBL" id="MBK1644021.1"/>
    </source>
</evidence>
<accession>A0A9X0WGD2</accession>